<sequence>MNSADVVGRGSVAALRAARWPELPPGGPAEQWRARAADVAEVLAADAAERDRAGEPPHAEAELLKAAGLVTVLGPAEHGGGGQRWSTAHHVVRALAAADGSIGHLLAHHYAWVWLAEFIGTDEKIEHIGEVAVRARWLFGGPSRVREAALEISDAGSDMVFRGEIDDPIGCQVCDIVMLEGRIPGRPTPISALAMATEPGFSLAGRRTGFGLRRSASAPVLVDDVAIPWTGALGHVNKVFRPRTYNAFLHPTLDLGLANVFLGLARGALDAAADRARASARAAGVLGALLPVLWQAEAFADEVAREAEVLHDRRRSVDGRDRDGHRVRATAVLDRAAAVAEEVCRRAFDAVGTADADMAALGRFWRDVRALAARVAPDIAEVGHHFLTGGRRRHDEIRSEETDDE</sequence>
<proteinExistence type="predicted"/>
<keyword evidence="3" id="KW-1185">Reference proteome</keyword>
<dbReference type="PANTHER" id="PTHR43884:SF12">
    <property type="entry name" value="ISOVALERYL-COA DEHYDROGENASE, MITOCHONDRIAL-RELATED"/>
    <property type="match status" value="1"/>
</dbReference>
<evidence type="ECO:0000313" key="2">
    <source>
        <dbReference type="EMBL" id="MEY8040941.1"/>
    </source>
</evidence>
<dbReference type="Gene3D" id="1.20.140.10">
    <property type="entry name" value="Butyryl-CoA Dehydrogenase, subunit A, domain 3"/>
    <property type="match status" value="1"/>
</dbReference>
<dbReference type="PANTHER" id="PTHR43884">
    <property type="entry name" value="ACYL-COA DEHYDROGENASE"/>
    <property type="match status" value="1"/>
</dbReference>
<gene>
    <name evidence="2" type="ORF">AB8O55_16145</name>
</gene>
<dbReference type="Pfam" id="PF02771">
    <property type="entry name" value="Acyl-CoA_dh_N"/>
    <property type="match status" value="1"/>
</dbReference>
<dbReference type="RefSeq" id="WP_345363730.1">
    <property type="nucleotide sequence ID" value="NZ_BAABII010000010.1"/>
</dbReference>
<accession>A0ABV4CIS7</accession>
<reference evidence="2 3" key="1">
    <citation type="submission" date="2024-08" db="EMBL/GenBank/DDBJ databases">
        <title>Genome mining of Saccharopolyspora cebuensis PGLac3 from Nigerian medicinal plant.</title>
        <authorList>
            <person name="Ezeobiora C.E."/>
            <person name="Igbokwe N.H."/>
            <person name="Amin D.H."/>
            <person name="Mendie U.E."/>
        </authorList>
    </citation>
    <scope>NUCLEOTIDE SEQUENCE [LARGE SCALE GENOMIC DNA]</scope>
    <source>
        <strain evidence="2 3">PGLac3</strain>
    </source>
</reference>
<dbReference type="Gene3D" id="1.10.540.10">
    <property type="entry name" value="Acyl-CoA dehydrogenase/oxidase, N-terminal domain"/>
    <property type="match status" value="1"/>
</dbReference>
<protein>
    <submittedName>
        <fullName evidence="2">Acyl-CoA dehydrogenase family protein</fullName>
    </submittedName>
</protein>
<feature type="domain" description="Acyl-CoA dehydrogenase/oxidase N-terminal" evidence="1">
    <location>
        <begin position="32"/>
        <end position="124"/>
    </location>
</feature>
<organism evidence="2 3">
    <name type="scientific">Saccharopolyspora cebuensis</name>
    <dbReference type="NCBI Taxonomy" id="418759"/>
    <lineage>
        <taxon>Bacteria</taxon>
        <taxon>Bacillati</taxon>
        <taxon>Actinomycetota</taxon>
        <taxon>Actinomycetes</taxon>
        <taxon>Pseudonocardiales</taxon>
        <taxon>Pseudonocardiaceae</taxon>
        <taxon>Saccharopolyspora</taxon>
    </lineage>
</organism>
<evidence type="ECO:0000259" key="1">
    <source>
        <dbReference type="Pfam" id="PF02771"/>
    </source>
</evidence>
<name>A0ABV4CIS7_9PSEU</name>
<evidence type="ECO:0000313" key="3">
    <source>
        <dbReference type="Proteomes" id="UP001564626"/>
    </source>
</evidence>
<dbReference type="InterPro" id="IPR013786">
    <property type="entry name" value="AcylCoA_DH/ox_N"/>
</dbReference>
<dbReference type="SUPFAM" id="SSF56645">
    <property type="entry name" value="Acyl-CoA dehydrogenase NM domain-like"/>
    <property type="match status" value="1"/>
</dbReference>
<comment type="caution">
    <text evidence="2">The sequence shown here is derived from an EMBL/GenBank/DDBJ whole genome shotgun (WGS) entry which is preliminary data.</text>
</comment>
<dbReference type="PIRSF" id="PIRSF016578">
    <property type="entry name" value="HsaA"/>
    <property type="match status" value="1"/>
</dbReference>
<dbReference type="EMBL" id="JBGEHV010000028">
    <property type="protein sequence ID" value="MEY8040941.1"/>
    <property type="molecule type" value="Genomic_DNA"/>
</dbReference>
<dbReference type="InterPro" id="IPR037069">
    <property type="entry name" value="AcylCoA_DH/ox_N_sf"/>
</dbReference>
<dbReference type="Proteomes" id="UP001564626">
    <property type="component" value="Unassembled WGS sequence"/>
</dbReference>
<dbReference type="InterPro" id="IPR009100">
    <property type="entry name" value="AcylCoA_DH/oxidase_NM_dom_sf"/>
</dbReference>